<dbReference type="EMBL" id="AP024747">
    <property type="protein sequence ID" value="BCY25321.1"/>
    <property type="molecule type" value="Genomic_DNA"/>
</dbReference>
<dbReference type="PANTHER" id="PTHR21708:SF26">
    <property type="entry name" value="2-DEHYDROPANTOATE 2-REDUCTASE"/>
    <property type="match status" value="1"/>
</dbReference>
<comment type="similarity">
    <text evidence="1">Belongs to the ketopantoate reductase family.</text>
</comment>
<feature type="domain" description="Ketopantoate reductase C-terminal" evidence="6">
    <location>
        <begin position="177"/>
        <end position="241"/>
    </location>
</feature>
<dbReference type="InterPro" id="IPR013328">
    <property type="entry name" value="6PGD_dom2"/>
</dbReference>
<name>A0AAD1KQW2_9ACTN</name>
<dbReference type="SUPFAM" id="SSF51735">
    <property type="entry name" value="NAD(P)-binding Rossmann-fold domains"/>
    <property type="match status" value="1"/>
</dbReference>
<dbReference type="InterPro" id="IPR051402">
    <property type="entry name" value="KPR-Related"/>
</dbReference>
<dbReference type="GO" id="GO:0005737">
    <property type="term" value="C:cytoplasm"/>
    <property type="evidence" value="ECO:0007669"/>
    <property type="project" value="TreeGrafter"/>
</dbReference>
<evidence type="ECO:0000259" key="6">
    <source>
        <dbReference type="Pfam" id="PF08546"/>
    </source>
</evidence>
<dbReference type="GO" id="GO:0008677">
    <property type="term" value="F:2-dehydropantoate 2-reductase activity"/>
    <property type="evidence" value="ECO:0007669"/>
    <property type="project" value="InterPro"/>
</dbReference>
<evidence type="ECO:0000256" key="3">
    <source>
        <dbReference type="ARBA" id="ARBA00023002"/>
    </source>
</evidence>
<evidence type="ECO:0000256" key="4">
    <source>
        <dbReference type="SAM" id="MobiDB-lite"/>
    </source>
</evidence>
<feature type="region of interest" description="Disordered" evidence="4">
    <location>
        <begin position="243"/>
        <end position="265"/>
    </location>
</feature>
<dbReference type="GO" id="GO:0015940">
    <property type="term" value="P:pantothenate biosynthetic process"/>
    <property type="evidence" value="ECO:0007669"/>
    <property type="project" value="InterPro"/>
</dbReference>
<evidence type="ECO:0000256" key="1">
    <source>
        <dbReference type="ARBA" id="ARBA00007870"/>
    </source>
</evidence>
<organism evidence="7 8">
    <name type="scientific">Cutibacterium modestum</name>
    <dbReference type="NCBI Taxonomy" id="2559073"/>
    <lineage>
        <taxon>Bacteria</taxon>
        <taxon>Bacillati</taxon>
        <taxon>Actinomycetota</taxon>
        <taxon>Actinomycetes</taxon>
        <taxon>Propionibacteriales</taxon>
        <taxon>Propionibacteriaceae</taxon>
        <taxon>Cutibacterium</taxon>
    </lineage>
</organism>
<dbReference type="InterPro" id="IPR013752">
    <property type="entry name" value="KPA_reductase"/>
</dbReference>
<keyword evidence="2" id="KW-0521">NADP</keyword>
<proteinExistence type="inferred from homology"/>
<keyword evidence="3" id="KW-0560">Oxidoreductase</keyword>
<evidence type="ECO:0000313" key="7">
    <source>
        <dbReference type="EMBL" id="BCY25321.1"/>
    </source>
</evidence>
<evidence type="ECO:0008006" key="9">
    <source>
        <dbReference type="Google" id="ProtNLM"/>
    </source>
</evidence>
<sequence>MKTAVIGAGAIGGFYGAALANAGMDVSFIARGKTLNAIRKHGLRLVGNTELTLNVPVTDDPTKIGQVDVVLLCTKTFQVAEAARTYLPALMGPHTLVVTTQNGVIAPRELSAIIGPEHVAPGVCRQWVKIIEPGLIMDLGGPRMFEISTVDDSPNKIINELREACCRGGLVSPDVADITTTLWMKMCSVVPQGACGAVLDVSLGDLLSTYRDVFARCIDETAQVARAHSARLTDDFVEKNLTPLPGRIPRRQPPSSATSLLDAPANTPPRWEPSLGWVTRSASIPRSMTSLLLFWDDEKLRIAPKTAHKARFWRIPPVNLWGSHNDHRGYFVGSLSRVRPFKGAQWGCACNCCSGPRGPETRIPVGLDVRRHLL</sequence>
<dbReference type="Pfam" id="PF02558">
    <property type="entry name" value="ApbA"/>
    <property type="match status" value="1"/>
</dbReference>
<dbReference type="Gene3D" id="3.40.50.720">
    <property type="entry name" value="NAD(P)-binding Rossmann-like Domain"/>
    <property type="match status" value="1"/>
</dbReference>
<dbReference type="AlphaFoldDB" id="A0AAD1KQW2"/>
<evidence type="ECO:0000256" key="2">
    <source>
        <dbReference type="ARBA" id="ARBA00022857"/>
    </source>
</evidence>
<dbReference type="PANTHER" id="PTHR21708">
    <property type="entry name" value="PROBABLE 2-DEHYDROPANTOATE 2-REDUCTASE"/>
    <property type="match status" value="1"/>
</dbReference>
<dbReference type="Gene3D" id="1.10.1040.10">
    <property type="entry name" value="N-(1-d-carboxylethyl)-l-norvaline Dehydrogenase, domain 2"/>
    <property type="match status" value="1"/>
</dbReference>
<feature type="domain" description="Ketopantoate reductase N-terminal" evidence="5">
    <location>
        <begin position="4"/>
        <end position="138"/>
    </location>
</feature>
<gene>
    <name evidence="7" type="ORF">KB1_13110</name>
</gene>
<dbReference type="InterPro" id="IPR013332">
    <property type="entry name" value="KPR_N"/>
</dbReference>
<accession>A0AAD1KQW2</accession>
<dbReference type="SUPFAM" id="SSF48179">
    <property type="entry name" value="6-phosphogluconate dehydrogenase C-terminal domain-like"/>
    <property type="match status" value="1"/>
</dbReference>
<dbReference type="InterPro" id="IPR008927">
    <property type="entry name" value="6-PGluconate_DH-like_C_sf"/>
</dbReference>
<protein>
    <recommendedName>
        <fullName evidence="9">2-dehydropantoate 2-reductase</fullName>
    </recommendedName>
</protein>
<dbReference type="InterPro" id="IPR036291">
    <property type="entry name" value="NAD(P)-bd_dom_sf"/>
</dbReference>
<dbReference type="InterPro" id="IPR003710">
    <property type="entry name" value="ApbA"/>
</dbReference>
<reference evidence="7" key="1">
    <citation type="submission" date="2021-06" db="EMBL/GenBank/DDBJ databases">
        <title>Genome sequence of Cutibacterium modestum strain KB17-24694.</title>
        <authorList>
            <person name="Dekio I."/>
            <person name="Asahina A."/>
            <person name="Nishida M."/>
        </authorList>
    </citation>
    <scope>NUCLEOTIDE SEQUENCE</scope>
    <source>
        <strain evidence="7">KB17-24694</strain>
    </source>
</reference>
<dbReference type="Proteomes" id="UP000825072">
    <property type="component" value="Chromosome 1"/>
</dbReference>
<evidence type="ECO:0000259" key="5">
    <source>
        <dbReference type="Pfam" id="PF02558"/>
    </source>
</evidence>
<evidence type="ECO:0000313" key="8">
    <source>
        <dbReference type="Proteomes" id="UP000825072"/>
    </source>
</evidence>
<dbReference type="NCBIfam" id="TIGR00745">
    <property type="entry name" value="apbA_panE"/>
    <property type="match status" value="1"/>
</dbReference>
<dbReference type="Pfam" id="PF08546">
    <property type="entry name" value="ApbA_C"/>
    <property type="match status" value="1"/>
</dbReference>